<dbReference type="PIRSF" id="PIRSF017082">
    <property type="entry name" value="YflP"/>
    <property type="match status" value="1"/>
</dbReference>
<accession>A0ABS4AT96</accession>
<keyword evidence="4" id="KW-1185">Reference proteome</keyword>
<dbReference type="PANTHER" id="PTHR42928:SF5">
    <property type="entry name" value="BLR1237 PROTEIN"/>
    <property type="match status" value="1"/>
</dbReference>
<feature type="signal peptide" evidence="2">
    <location>
        <begin position="1"/>
        <end position="23"/>
    </location>
</feature>
<dbReference type="Proteomes" id="UP000680815">
    <property type="component" value="Unassembled WGS sequence"/>
</dbReference>
<dbReference type="PANTHER" id="PTHR42928">
    <property type="entry name" value="TRICARBOXYLATE-BINDING PROTEIN"/>
    <property type="match status" value="1"/>
</dbReference>
<gene>
    <name evidence="3" type="ORF">J5Y09_11825</name>
</gene>
<evidence type="ECO:0000313" key="4">
    <source>
        <dbReference type="Proteomes" id="UP000680815"/>
    </source>
</evidence>
<comment type="caution">
    <text evidence="3">The sequence shown here is derived from an EMBL/GenBank/DDBJ whole genome shotgun (WGS) entry which is preliminary data.</text>
</comment>
<evidence type="ECO:0000256" key="1">
    <source>
        <dbReference type="ARBA" id="ARBA00006987"/>
    </source>
</evidence>
<proteinExistence type="inferred from homology"/>
<comment type="similarity">
    <text evidence="1">Belongs to the UPF0065 (bug) family.</text>
</comment>
<name>A0ABS4AT96_9PROT</name>
<reference evidence="3 4" key="1">
    <citation type="submission" date="2021-03" db="EMBL/GenBank/DDBJ databases">
        <authorList>
            <person name="So Y."/>
        </authorList>
    </citation>
    <scope>NUCLEOTIDE SEQUENCE [LARGE SCALE GENOMIC DNA]</scope>
    <source>
        <strain evidence="3 4">PWR1</strain>
    </source>
</reference>
<dbReference type="InterPro" id="IPR042100">
    <property type="entry name" value="Bug_dom1"/>
</dbReference>
<dbReference type="Gene3D" id="3.40.190.10">
    <property type="entry name" value="Periplasmic binding protein-like II"/>
    <property type="match status" value="1"/>
</dbReference>
<evidence type="ECO:0000256" key="2">
    <source>
        <dbReference type="SAM" id="SignalP"/>
    </source>
</evidence>
<dbReference type="Gene3D" id="3.40.190.150">
    <property type="entry name" value="Bordetella uptake gene, domain 1"/>
    <property type="match status" value="1"/>
</dbReference>
<feature type="chain" id="PRO_5045677994" evidence="2">
    <location>
        <begin position="24"/>
        <end position="327"/>
    </location>
</feature>
<dbReference type="EMBL" id="JAGIYZ010000010">
    <property type="protein sequence ID" value="MBP0464597.1"/>
    <property type="molecule type" value="Genomic_DNA"/>
</dbReference>
<protein>
    <submittedName>
        <fullName evidence="3">Tripartite tricarboxylate transporter substrate binding protein</fullName>
    </submittedName>
</protein>
<dbReference type="Pfam" id="PF03401">
    <property type="entry name" value="TctC"/>
    <property type="match status" value="1"/>
</dbReference>
<dbReference type="RefSeq" id="WP_209351995.1">
    <property type="nucleotide sequence ID" value="NZ_JAGIYZ010000010.1"/>
</dbReference>
<keyword evidence="2" id="KW-0732">Signal</keyword>
<sequence length="327" mass="34062">MIDRRRALAAATASLFAPYLARAQGAAPGWRPSRPIRAIVPFTAGGPTDVLTRMMSDPVQAMLGQPLVVENRTGAGGTIGADMVAKAVPDGHTILVNDSAHGVGPALIARMPYDPVTDFAGIGVLVFAPLILSVNARVPANNLQELLALMRAQPGRLNMATTGVGGPVHIAAEILRTTAGVQMEMVHYRGGAPAALAVVSGEAQMTILSASASLEHIRAGTMKAIALTVNRRNALLPQVPTPEEAGLPGFVFENWRVAAAPAATPAPILAALSAAFQSGLQQNRDRLAQLGEELRPGFDTPEAVRAFLRGQVDQSVAVLRAAGVRPE</sequence>
<dbReference type="InterPro" id="IPR005064">
    <property type="entry name" value="BUG"/>
</dbReference>
<evidence type="ECO:0000313" key="3">
    <source>
        <dbReference type="EMBL" id="MBP0464597.1"/>
    </source>
</evidence>
<organism evidence="3 4">
    <name type="scientific">Roseomonas nitratireducens</name>
    <dbReference type="NCBI Taxonomy" id="2820810"/>
    <lineage>
        <taxon>Bacteria</taxon>
        <taxon>Pseudomonadati</taxon>
        <taxon>Pseudomonadota</taxon>
        <taxon>Alphaproteobacteria</taxon>
        <taxon>Acetobacterales</taxon>
        <taxon>Roseomonadaceae</taxon>
        <taxon>Roseomonas</taxon>
    </lineage>
</organism>